<evidence type="ECO:0000256" key="3">
    <source>
        <dbReference type="ARBA" id="ARBA00010327"/>
    </source>
</evidence>
<evidence type="ECO:0000256" key="12">
    <source>
        <dbReference type="ARBA" id="ARBA00023136"/>
    </source>
</evidence>
<evidence type="ECO:0000256" key="4">
    <source>
        <dbReference type="ARBA" id="ARBA00011988"/>
    </source>
</evidence>
<comment type="subcellular location">
    <subcellularLocation>
        <location evidence="1 15">Cell inner membrane</location>
        <topology evidence="1 15">Peripheral membrane protein</topology>
        <orientation evidence="1 15">Cytoplasmic side</orientation>
    </subcellularLocation>
</comment>
<feature type="active site" evidence="15">
    <location>
        <position position="191"/>
    </location>
</feature>
<dbReference type="GO" id="GO:0009244">
    <property type="term" value="P:lipopolysaccharide core region biosynthetic process"/>
    <property type="evidence" value="ECO:0007669"/>
    <property type="project" value="UniProtKB-UniRule"/>
</dbReference>
<keyword evidence="12 15" id="KW-0472">Membrane</keyword>
<keyword evidence="8 15" id="KW-0547">Nucleotide-binding</keyword>
<name>A0A1S6HIL6_9GAMM</name>
<keyword evidence="10 15" id="KW-0067">ATP-binding</keyword>
<evidence type="ECO:0000256" key="7">
    <source>
        <dbReference type="ARBA" id="ARBA00022679"/>
    </source>
</evidence>
<dbReference type="KEGG" id="spsw:Sps_00146"/>
<evidence type="ECO:0000256" key="8">
    <source>
        <dbReference type="ARBA" id="ARBA00022741"/>
    </source>
</evidence>
<dbReference type="InterPro" id="IPR011009">
    <property type="entry name" value="Kinase-like_dom_sf"/>
</dbReference>
<organism evidence="16 17">
    <name type="scientific">Shewanella psychrophila</name>
    <dbReference type="NCBI Taxonomy" id="225848"/>
    <lineage>
        <taxon>Bacteria</taxon>
        <taxon>Pseudomonadati</taxon>
        <taxon>Pseudomonadota</taxon>
        <taxon>Gammaproteobacteria</taxon>
        <taxon>Alteromonadales</taxon>
        <taxon>Shewanellaceae</taxon>
        <taxon>Shewanella</taxon>
    </lineage>
</organism>
<evidence type="ECO:0000256" key="14">
    <source>
        <dbReference type="ARBA" id="ARBA00034417"/>
    </source>
</evidence>
<evidence type="ECO:0000256" key="10">
    <source>
        <dbReference type="ARBA" id="ARBA00022840"/>
    </source>
</evidence>
<evidence type="ECO:0000256" key="11">
    <source>
        <dbReference type="ARBA" id="ARBA00022985"/>
    </source>
</evidence>
<dbReference type="GO" id="GO:0005886">
    <property type="term" value="C:plasma membrane"/>
    <property type="evidence" value="ECO:0007669"/>
    <property type="project" value="UniProtKB-SubCell"/>
</dbReference>
<dbReference type="Gene3D" id="1.10.510.10">
    <property type="entry name" value="Transferase(Phosphotransferase) domain 1"/>
    <property type="match status" value="1"/>
</dbReference>
<evidence type="ECO:0000256" key="15">
    <source>
        <dbReference type="HAMAP-Rule" id="MF_00521"/>
    </source>
</evidence>
<evidence type="ECO:0000256" key="1">
    <source>
        <dbReference type="ARBA" id="ARBA00004515"/>
    </source>
</evidence>
<proteinExistence type="inferred from homology"/>
<comment type="function">
    <text evidence="15">Catalyzes the ATP-dependent phosphorylation of the 3-deoxy-D-manno-octulosonic acid (Kdo) residue in Kdo-lipid IV(A) at the 4-OH position.</text>
</comment>
<dbReference type="GO" id="GO:0016301">
    <property type="term" value="F:kinase activity"/>
    <property type="evidence" value="ECO:0007669"/>
    <property type="project" value="UniProtKB-KW"/>
</dbReference>
<dbReference type="GO" id="GO:0016773">
    <property type="term" value="F:phosphotransferase activity, alcohol group as acceptor"/>
    <property type="evidence" value="ECO:0007669"/>
    <property type="project" value="UniProtKB-UniRule"/>
</dbReference>
<dbReference type="EMBL" id="CP014782">
    <property type="protein sequence ID" value="AQS35366.1"/>
    <property type="molecule type" value="Genomic_DNA"/>
</dbReference>
<dbReference type="NCBIfam" id="NF002475">
    <property type="entry name" value="PRK01723.1"/>
    <property type="match status" value="1"/>
</dbReference>
<dbReference type="EC" id="2.7.1.166" evidence="4 15"/>
<comment type="pathway">
    <text evidence="2 15">Bacterial outer membrane biogenesis; LPS core biosynthesis.</text>
</comment>
<dbReference type="Pfam" id="PF06293">
    <property type="entry name" value="Kdo"/>
    <property type="match status" value="1"/>
</dbReference>
<dbReference type="AlphaFoldDB" id="A0A1S6HIL6"/>
<evidence type="ECO:0000256" key="6">
    <source>
        <dbReference type="ARBA" id="ARBA00022519"/>
    </source>
</evidence>
<reference evidence="16 17" key="1">
    <citation type="submission" date="2016-03" db="EMBL/GenBank/DDBJ databases">
        <title>Complete genome sequence of Shewanella psychrophila WP2, a deep sea bacterium isolated from west Pacific sediment.</title>
        <authorList>
            <person name="Xu G."/>
            <person name="Jian H."/>
        </authorList>
    </citation>
    <scope>NUCLEOTIDE SEQUENCE [LARGE SCALE GENOMIC DNA]</scope>
    <source>
        <strain evidence="16 17">WP2</strain>
    </source>
</reference>
<sequence length="260" mass="29584">MPANVQADQPKITMQIKQTSRGAIAYCVTAAQASTTEWFDVSFWQEKSAVTGSSKGRYTTWFVKPALQAPQNEEPADKESEWVLRHYYRGGLIEKLSKDKYLFTGLHKTRAVAELALLTQLFNEGFAVPRPIAANVERSGLYYRADIIIERVEGAQDLVAKLSKEVMTDDQWQQLGHCISKFHQRGVYHADLNAKNILITDDEFYLIDFDRGEVRAPNAKWQGANLERLLRSFNKEKGKLPSLAFTESDWQSLMKGYSKP</sequence>
<keyword evidence="6 15" id="KW-0997">Cell inner membrane</keyword>
<keyword evidence="5 15" id="KW-1003">Cell membrane</keyword>
<dbReference type="SUPFAM" id="SSF56112">
    <property type="entry name" value="Protein kinase-like (PK-like)"/>
    <property type="match status" value="1"/>
</dbReference>
<accession>A0A1S6HIL6</accession>
<evidence type="ECO:0000313" key="16">
    <source>
        <dbReference type="EMBL" id="AQS35366.1"/>
    </source>
</evidence>
<comment type="catalytic activity">
    <reaction evidence="14 15">
        <text>an alpha-Kdo-(2-&gt;6)-lipid IVA + ATP = a 4-O-phospho-alpha-Kdo-(2-&gt;6)-lipid IVA + ADP + H(+)</text>
        <dbReference type="Rhea" id="RHEA:74271"/>
        <dbReference type="ChEBI" id="CHEBI:15378"/>
        <dbReference type="ChEBI" id="CHEBI:30616"/>
        <dbReference type="ChEBI" id="CHEBI:176428"/>
        <dbReference type="ChEBI" id="CHEBI:193140"/>
        <dbReference type="ChEBI" id="CHEBI:456216"/>
        <dbReference type="EC" id="2.7.1.166"/>
    </reaction>
</comment>
<keyword evidence="9 15" id="KW-0418">Kinase</keyword>
<keyword evidence="11 15" id="KW-0448">Lipopolysaccharide biosynthesis</keyword>
<dbReference type="HAMAP" id="MF_00521">
    <property type="entry name" value="KDO_kinase"/>
    <property type="match status" value="1"/>
</dbReference>
<protein>
    <recommendedName>
        <fullName evidence="13 15">3-deoxy-D-manno-octulosonic acid kinase</fullName>
        <shortName evidence="15">Kdo kinase</shortName>
        <ecNumber evidence="4 15">2.7.1.166</ecNumber>
    </recommendedName>
</protein>
<keyword evidence="7 15" id="KW-0808">Transferase</keyword>
<dbReference type="UniPathway" id="UPA00958"/>
<dbReference type="InterPro" id="IPR022826">
    <property type="entry name" value="KDO_kinase"/>
</dbReference>
<keyword evidence="17" id="KW-1185">Reference proteome</keyword>
<evidence type="ECO:0000313" key="17">
    <source>
        <dbReference type="Proteomes" id="UP000189545"/>
    </source>
</evidence>
<evidence type="ECO:0000256" key="13">
    <source>
        <dbReference type="ARBA" id="ARBA00029511"/>
    </source>
</evidence>
<evidence type="ECO:0000256" key="5">
    <source>
        <dbReference type="ARBA" id="ARBA00022475"/>
    </source>
</evidence>
<dbReference type="GO" id="GO:0005524">
    <property type="term" value="F:ATP binding"/>
    <property type="evidence" value="ECO:0007669"/>
    <property type="project" value="UniProtKB-UniRule"/>
</dbReference>
<evidence type="ECO:0000256" key="2">
    <source>
        <dbReference type="ARBA" id="ARBA00004713"/>
    </source>
</evidence>
<dbReference type="STRING" id="225848.Sps_00146"/>
<gene>
    <name evidence="15" type="primary">kdkA</name>
    <name evidence="16" type="ORF">Sps_00146</name>
</gene>
<dbReference type="Proteomes" id="UP000189545">
    <property type="component" value="Chromosome"/>
</dbReference>
<evidence type="ECO:0000256" key="9">
    <source>
        <dbReference type="ARBA" id="ARBA00022777"/>
    </source>
</evidence>
<comment type="similarity">
    <text evidence="3 15">Belongs to the protein kinase superfamily. KdkA/RfaP family.</text>
</comment>